<dbReference type="AlphaFoldDB" id="A0A9D1HYF5"/>
<name>A0A9D1HYF5_9FIRM</name>
<comment type="caution">
    <text evidence="2">The sequence shown here is derived from an EMBL/GenBank/DDBJ whole genome shotgun (WGS) entry which is preliminary data.</text>
</comment>
<feature type="transmembrane region" description="Helical" evidence="1">
    <location>
        <begin position="34"/>
        <end position="56"/>
    </location>
</feature>
<organism evidence="2 3">
    <name type="scientific">Candidatus Allocopromorpha excrementigallinarum</name>
    <dbReference type="NCBI Taxonomy" id="2840742"/>
    <lineage>
        <taxon>Bacteria</taxon>
        <taxon>Bacillati</taxon>
        <taxon>Bacillota</taxon>
        <taxon>Clostridia</taxon>
        <taxon>Eubacteriales</taxon>
        <taxon>Eubacteriaceae</taxon>
        <taxon>Eubacteriaceae incertae sedis</taxon>
        <taxon>Candidatus Allocopromorpha</taxon>
    </lineage>
</organism>
<keyword evidence="1" id="KW-1133">Transmembrane helix</keyword>
<reference evidence="2" key="1">
    <citation type="submission" date="2020-10" db="EMBL/GenBank/DDBJ databases">
        <authorList>
            <person name="Gilroy R."/>
        </authorList>
    </citation>
    <scope>NUCLEOTIDE SEQUENCE</scope>
    <source>
        <strain evidence="2">ChiHcec3-6078</strain>
    </source>
</reference>
<evidence type="ECO:0000256" key="1">
    <source>
        <dbReference type="SAM" id="Phobius"/>
    </source>
</evidence>
<dbReference type="Proteomes" id="UP000824090">
    <property type="component" value="Unassembled WGS sequence"/>
</dbReference>
<accession>A0A9D1HYF5</accession>
<proteinExistence type="predicted"/>
<feature type="transmembrane region" description="Helical" evidence="1">
    <location>
        <begin position="10"/>
        <end position="28"/>
    </location>
</feature>
<dbReference type="EMBL" id="DVMP01000003">
    <property type="protein sequence ID" value="HIU24881.1"/>
    <property type="molecule type" value="Genomic_DNA"/>
</dbReference>
<sequence length="72" mass="8137">MDEKKASGKIVMFVLAMIGAFIPLFLPYNELMNIIYTANGYIGIIFIILVAVRVILRFSGKDKKLKKADKNE</sequence>
<protein>
    <submittedName>
        <fullName evidence="2">Uncharacterized protein</fullName>
    </submittedName>
</protein>
<evidence type="ECO:0000313" key="3">
    <source>
        <dbReference type="Proteomes" id="UP000824090"/>
    </source>
</evidence>
<gene>
    <name evidence="2" type="ORF">IAC50_00090</name>
</gene>
<keyword evidence="1" id="KW-0812">Transmembrane</keyword>
<evidence type="ECO:0000313" key="2">
    <source>
        <dbReference type="EMBL" id="HIU24881.1"/>
    </source>
</evidence>
<reference evidence="2" key="2">
    <citation type="journal article" date="2021" name="PeerJ">
        <title>Extensive microbial diversity within the chicken gut microbiome revealed by metagenomics and culture.</title>
        <authorList>
            <person name="Gilroy R."/>
            <person name="Ravi A."/>
            <person name="Getino M."/>
            <person name="Pursley I."/>
            <person name="Horton D.L."/>
            <person name="Alikhan N.F."/>
            <person name="Baker D."/>
            <person name="Gharbi K."/>
            <person name="Hall N."/>
            <person name="Watson M."/>
            <person name="Adriaenssens E.M."/>
            <person name="Foster-Nyarko E."/>
            <person name="Jarju S."/>
            <person name="Secka A."/>
            <person name="Antonio M."/>
            <person name="Oren A."/>
            <person name="Chaudhuri R.R."/>
            <person name="La Ragione R."/>
            <person name="Hildebrand F."/>
            <person name="Pallen M.J."/>
        </authorList>
    </citation>
    <scope>NUCLEOTIDE SEQUENCE</scope>
    <source>
        <strain evidence="2">ChiHcec3-6078</strain>
    </source>
</reference>
<keyword evidence="1" id="KW-0472">Membrane</keyword>